<feature type="compositionally biased region" description="Low complexity" evidence="11">
    <location>
        <begin position="644"/>
        <end position="656"/>
    </location>
</feature>
<keyword evidence="3 12" id="KW-0812">Transmembrane</keyword>
<dbReference type="Proteomes" id="UP000639338">
    <property type="component" value="Unassembled WGS sequence"/>
</dbReference>
<name>A0A834XII0_APHGI</name>
<dbReference type="GO" id="GO:0035556">
    <property type="term" value="P:intracellular signal transduction"/>
    <property type="evidence" value="ECO:0007669"/>
    <property type="project" value="InterPro"/>
</dbReference>
<gene>
    <name evidence="14" type="ORF">HCN44_003092</name>
</gene>
<evidence type="ECO:0000256" key="11">
    <source>
        <dbReference type="SAM" id="MobiDB-lite"/>
    </source>
</evidence>
<dbReference type="GO" id="GO:0004383">
    <property type="term" value="F:guanylate cyclase activity"/>
    <property type="evidence" value="ECO:0007669"/>
    <property type="project" value="UniProtKB-EC"/>
</dbReference>
<dbReference type="InterPro" id="IPR011645">
    <property type="entry name" value="HNOB_dom_associated"/>
</dbReference>
<dbReference type="InterPro" id="IPR001054">
    <property type="entry name" value="A/G_cyclase"/>
</dbReference>
<keyword evidence="6 12" id="KW-1133">Transmembrane helix</keyword>
<dbReference type="EMBL" id="JACMRX010000006">
    <property type="protein sequence ID" value="KAF7987330.1"/>
    <property type="molecule type" value="Genomic_DNA"/>
</dbReference>
<dbReference type="InterPro" id="IPR013587">
    <property type="entry name" value="Nitrate/nitrite_sensing"/>
</dbReference>
<dbReference type="EC" id="4.6.1.2" evidence="2"/>
<evidence type="ECO:0000259" key="13">
    <source>
        <dbReference type="PROSITE" id="PS50125"/>
    </source>
</evidence>
<reference evidence="14 15" key="1">
    <citation type="submission" date="2020-08" db="EMBL/GenBank/DDBJ databases">
        <title>Aphidius gifuensis genome sequencing and assembly.</title>
        <authorList>
            <person name="Du Z."/>
        </authorList>
    </citation>
    <scope>NUCLEOTIDE SEQUENCE [LARGE SCALE GENOMIC DNA]</scope>
    <source>
        <strain evidence="14">YNYX2018</strain>
        <tissue evidence="14">Adults</tissue>
    </source>
</reference>
<evidence type="ECO:0000256" key="1">
    <source>
        <dbReference type="ARBA" id="ARBA00004479"/>
    </source>
</evidence>
<evidence type="ECO:0000256" key="10">
    <source>
        <dbReference type="ARBA" id="ARBA00023293"/>
    </source>
</evidence>
<feature type="compositionally biased region" description="Polar residues" evidence="11">
    <location>
        <begin position="657"/>
        <end position="673"/>
    </location>
</feature>
<evidence type="ECO:0000256" key="12">
    <source>
        <dbReference type="SAM" id="Phobius"/>
    </source>
</evidence>
<dbReference type="CDD" id="cd07302">
    <property type="entry name" value="CHD"/>
    <property type="match status" value="1"/>
</dbReference>
<dbReference type="PANTHER" id="PTHR11920:SF504">
    <property type="entry name" value="GUANYLATE CYCLASE"/>
    <property type="match status" value="1"/>
</dbReference>
<evidence type="ECO:0000256" key="5">
    <source>
        <dbReference type="ARBA" id="ARBA00022741"/>
    </source>
</evidence>
<feature type="transmembrane region" description="Helical" evidence="12">
    <location>
        <begin position="353"/>
        <end position="373"/>
    </location>
</feature>
<dbReference type="InterPro" id="IPR050401">
    <property type="entry name" value="Cyclic_nucleotide_synthase"/>
</dbReference>
<dbReference type="GO" id="GO:0004016">
    <property type="term" value="F:adenylate cyclase activity"/>
    <property type="evidence" value="ECO:0007669"/>
    <property type="project" value="TreeGrafter"/>
</dbReference>
<evidence type="ECO:0000256" key="3">
    <source>
        <dbReference type="ARBA" id="ARBA00022692"/>
    </source>
</evidence>
<dbReference type="Gene3D" id="6.10.250.780">
    <property type="match status" value="1"/>
</dbReference>
<keyword evidence="4" id="KW-0732">Signal</keyword>
<organism evidence="14 15">
    <name type="scientific">Aphidius gifuensis</name>
    <name type="common">Parasitoid wasp</name>
    <dbReference type="NCBI Taxonomy" id="684658"/>
    <lineage>
        <taxon>Eukaryota</taxon>
        <taxon>Metazoa</taxon>
        <taxon>Ecdysozoa</taxon>
        <taxon>Arthropoda</taxon>
        <taxon>Hexapoda</taxon>
        <taxon>Insecta</taxon>
        <taxon>Pterygota</taxon>
        <taxon>Neoptera</taxon>
        <taxon>Endopterygota</taxon>
        <taxon>Hymenoptera</taxon>
        <taxon>Apocrita</taxon>
        <taxon>Ichneumonoidea</taxon>
        <taxon>Braconidae</taxon>
        <taxon>Aphidiinae</taxon>
        <taxon>Aphidius</taxon>
    </lineage>
</organism>
<dbReference type="SMART" id="SM00044">
    <property type="entry name" value="CYCc"/>
    <property type="match status" value="1"/>
</dbReference>
<dbReference type="Pfam" id="PF00211">
    <property type="entry name" value="Guanylate_cyc"/>
    <property type="match status" value="1"/>
</dbReference>
<keyword evidence="8" id="KW-0325">Glycoprotein</keyword>
<evidence type="ECO:0000313" key="15">
    <source>
        <dbReference type="Proteomes" id="UP000639338"/>
    </source>
</evidence>
<keyword evidence="9" id="KW-0456">Lyase</keyword>
<evidence type="ECO:0000313" key="14">
    <source>
        <dbReference type="EMBL" id="KAF7987330.1"/>
    </source>
</evidence>
<dbReference type="PANTHER" id="PTHR11920">
    <property type="entry name" value="GUANYLYL CYCLASE"/>
    <property type="match status" value="1"/>
</dbReference>
<feature type="domain" description="Guanylate cyclase" evidence="13">
    <location>
        <begin position="432"/>
        <end position="562"/>
    </location>
</feature>
<evidence type="ECO:0000256" key="9">
    <source>
        <dbReference type="ARBA" id="ARBA00023239"/>
    </source>
</evidence>
<proteinExistence type="predicted"/>
<sequence>MSRQNGSVIAESSSVRSLSSDDVSTTKSIKKKSCWTRATDPTHRRGRRIQLMQMLILPFIPILALIVQTANTLHDILIYRQEVSDIETQVTIATDLGKVVTRLQLERSEVAFFIYTNGSRLRFNLTQRYVTTDETLKNMTTWPLVSIPRDETKTEIYDVVNREAFQARLDEFRQRISPEESKISEVMSWYTSVNGAMLDILTNQIKETDNSGVWRYLIAFKNLLRSIESMGISSVYGINYFGRGMLVGDSYVNYVRHEALGRDLLNASLTYVPSLKILYDDLTKTMPEYGHIKARRDEILRNINRKPSIEDAIAYFDSMSMYVGELRKLQRELRHMIRNYVNSNLQDASNKQAAGIAIVALVLVISPIIIILVRNAVATIQMYAANLAQKARELKREKRKSDTLLFQMLPPSVAQQLKQTQQVPAEYYENVTVYFSDIVGFTEIAAENTPLEVVTFLNSIYKLFDARIECYDVYKVETIGDSYMVASGLPVKNGDKHVSEIATMALDLLAASSVFQVPKRPGERLQIRSGAHTGPVVAGIVGSKMPRYCLFALRIHISLEMKKALDVVGGFKIEHRGLVDVKGKGLMDTYWLECKDGGIARAAELDLPTFFEDVRPVFMRRLRKKVRLSQPNLHISQVRITQKSSSSPQPPQSQSSIESQDSCTYNDITRSTCPPSYSPSSQRSRYSQPNLPTLTIPYNDKKNDRRMRYSQPTLNSSYSGINFINTINNKRSQLSYSSLRNSGDTSINNFNIHEDRLLSQPNFNSFIDSNATIYRTRTGSGCSIISPNRRLSSTSPSRFLFNQQLPQSAFKRERLSQPTLVTGDYYPHKQPIQRLSQPCLLTTWNEKTINTIQSPLIQQQQQKFIPIIPKGNQRERLSQLDFGITKYRLSKDFTITNKNFNRDRFSIPELETKNDLRAIAGTPKQRFSLDSQLNSDNNNKIRRLLPIASSPISEIQINNNLLNVTNNKYNNNNINNRRPSDSLEGIIIATATPLLPSNDRKYLSPILQSSSSSTKTTTASSLLCKKKLSVPNIIGTRERMSVPEIRNSSLRRLLDPPLRQRHSITGNLRQLSITSNDYYQDNDLLSDIIIPEIAETKDNNDTIINNSNSKIIDDDKTMPKHIQRHYSYTYDKNDDVKKIIGKLSVSMEKKKKYLESNFDENEQVITTVIETETPLLLSSPKYMKKTHVYSTTGDTPKWLKKCLDNDDKLKLNNNDNSNIKNDKTKNILINNNDKKILTKDEKLKIIENKDKKVKSKNTMIRIKSTGNIGENKYEVAINSNWSETDICRLYGLDCDSNDDDNDDEDSTSV</sequence>
<dbReference type="Pfam" id="PF08376">
    <property type="entry name" value="NIT"/>
    <property type="match status" value="1"/>
</dbReference>
<evidence type="ECO:0000256" key="2">
    <source>
        <dbReference type="ARBA" id="ARBA00012202"/>
    </source>
</evidence>
<dbReference type="GO" id="GO:0007168">
    <property type="term" value="P:receptor guanylyl cyclase signaling pathway"/>
    <property type="evidence" value="ECO:0007669"/>
    <property type="project" value="TreeGrafter"/>
</dbReference>
<dbReference type="SUPFAM" id="SSF55073">
    <property type="entry name" value="Nucleotide cyclase"/>
    <property type="match status" value="1"/>
</dbReference>
<keyword evidence="10" id="KW-0141">cGMP biosynthesis</keyword>
<accession>A0A834XII0</accession>
<feature type="transmembrane region" description="Helical" evidence="12">
    <location>
        <begin position="51"/>
        <end position="70"/>
    </location>
</feature>
<dbReference type="OrthoDB" id="60033at2759"/>
<feature type="compositionally biased region" description="Low complexity" evidence="11">
    <location>
        <begin position="674"/>
        <end position="689"/>
    </location>
</feature>
<feature type="region of interest" description="Disordered" evidence="11">
    <location>
        <begin position="637"/>
        <end position="705"/>
    </location>
</feature>
<dbReference type="Pfam" id="PF07701">
    <property type="entry name" value="HNOBA"/>
    <property type="match status" value="1"/>
</dbReference>
<dbReference type="GO" id="GO:0001653">
    <property type="term" value="F:peptide receptor activity"/>
    <property type="evidence" value="ECO:0007669"/>
    <property type="project" value="TreeGrafter"/>
</dbReference>
<keyword evidence="7 12" id="KW-0472">Membrane</keyword>
<dbReference type="GO" id="GO:0005886">
    <property type="term" value="C:plasma membrane"/>
    <property type="evidence" value="ECO:0007669"/>
    <property type="project" value="TreeGrafter"/>
</dbReference>
<keyword evidence="5" id="KW-0547">Nucleotide-binding</keyword>
<comment type="caution">
    <text evidence="14">The sequence shown here is derived from an EMBL/GenBank/DDBJ whole genome shotgun (WGS) entry which is preliminary data.</text>
</comment>
<keyword evidence="15" id="KW-1185">Reference proteome</keyword>
<evidence type="ECO:0000256" key="8">
    <source>
        <dbReference type="ARBA" id="ARBA00023180"/>
    </source>
</evidence>
<evidence type="ECO:0000256" key="7">
    <source>
        <dbReference type="ARBA" id="ARBA00023136"/>
    </source>
</evidence>
<comment type="subcellular location">
    <subcellularLocation>
        <location evidence="1">Membrane</location>
        <topology evidence="1">Single-pass type I membrane protein</topology>
    </subcellularLocation>
</comment>
<evidence type="ECO:0000256" key="4">
    <source>
        <dbReference type="ARBA" id="ARBA00022729"/>
    </source>
</evidence>
<protein>
    <recommendedName>
        <fullName evidence="2">guanylate cyclase</fullName>
        <ecNumber evidence="2">4.6.1.2</ecNumber>
    </recommendedName>
</protein>
<dbReference type="GO" id="GO:0000166">
    <property type="term" value="F:nucleotide binding"/>
    <property type="evidence" value="ECO:0007669"/>
    <property type="project" value="UniProtKB-KW"/>
</dbReference>
<dbReference type="PROSITE" id="PS50125">
    <property type="entry name" value="GUANYLATE_CYCLASE_2"/>
    <property type="match status" value="1"/>
</dbReference>
<dbReference type="Gene3D" id="3.30.70.1230">
    <property type="entry name" value="Nucleotide cyclase"/>
    <property type="match status" value="1"/>
</dbReference>
<dbReference type="FunFam" id="3.30.70.1230:FF:000030">
    <property type="entry name" value="Si:ch211-215j19.12"/>
    <property type="match status" value="1"/>
</dbReference>
<evidence type="ECO:0000256" key="6">
    <source>
        <dbReference type="ARBA" id="ARBA00022989"/>
    </source>
</evidence>
<dbReference type="InterPro" id="IPR029787">
    <property type="entry name" value="Nucleotide_cyclase"/>
</dbReference>